<feature type="transmembrane region" description="Helical" evidence="8">
    <location>
        <begin position="26"/>
        <end position="48"/>
    </location>
</feature>
<reference evidence="12" key="3">
    <citation type="submission" date="2002-03" db="EMBL/GenBank/DDBJ databases">
        <authorList>
            <person name="Nakachi I."/>
        </authorList>
    </citation>
    <scope>NUCLEOTIDE SEQUENCE</scope>
    <source>
        <strain evidence="12">TK8912</strain>
        <plasmid evidence="12">pLA103</plasmid>
    </source>
</reference>
<feature type="domain" description="LcnD-like barrel-sandwich hybrid" evidence="10">
    <location>
        <begin position="67"/>
        <end position="357"/>
    </location>
</feature>
<reference evidence="12" key="2">
    <citation type="journal article" date="1995" name="Lett. Appl. Microbiol.">
        <title>Cloning and nucleotide sequence of the gene for acidocin 8912, a bacteriocin from Lactobacillus acidophilus TK8912.</title>
        <authorList>
            <person name="Kanatani K."/>
            <person name="Tahara T."/>
            <person name="Oshimura M."/>
            <person name="Sano K."/>
            <person name="Umezawa C."/>
        </authorList>
    </citation>
    <scope>NUCLEOTIDE SEQUENCE</scope>
    <source>
        <strain evidence="12">TK8912</strain>
        <plasmid evidence="12">pLA103</plasmid>
    </source>
</reference>
<comment type="similarity">
    <text evidence="2">Belongs to the membrane fusion protein (MFP) (TC 8.A.1) family.</text>
</comment>
<evidence type="ECO:0000313" key="12">
    <source>
        <dbReference type="EMBL" id="BAB86321.1"/>
    </source>
</evidence>
<evidence type="ECO:0000256" key="8">
    <source>
        <dbReference type="SAM" id="Phobius"/>
    </source>
</evidence>
<dbReference type="AlphaFoldDB" id="Q8RQR7"/>
<keyword evidence="3" id="KW-0813">Transport</keyword>
<name>Q8RQR7_LACAI</name>
<evidence type="ECO:0000256" key="7">
    <source>
        <dbReference type="SAM" id="Coils"/>
    </source>
</evidence>
<dbReference type="SMR" id="Q8RQR7"/>
<dbReference type="InterPro" id="IPR058786">
    <property type="entry name" value="BSH_LcnD"/>
</dbReference>
<dbReference type="InterPro" id="IPR005696">
    <property type="entry name" value="MesE/LcnD"/>
</dbReference>
<dbReference type="InterPro" id="IPR058795">
    <property type="entry name" value="LcnD_C"/>
</dbReference>
<evidence type="ECO:0000259" key="11">
    <source>
        <dbReference type="Pfam" id="PF25940"/>
    </source>
</evidence>
<keyword evidence="6 8" id="KW-0472">Membrane</keyword>
<evidence type="ECO:0000256" key="5">
    <source>
        <dbReference type="ARBA" id="ARBA00022989"/>
    </source>
</evidence>
<dbReference type="Pfam" id="PF25887">
    <property type="entry name" value="HB_LcnD"/>
    <property type="match status" value="1"/>
</dbReference>
<evidence type="ECO:0000256" key="4">
    <source>
        <dbReference type="ARBA" id="ARBA00022692"/>
    </source>
</evidence>
<geneLocation type="plasmid" evidence="12">
    <name>pLA103</name>
</geneLocation>
<evidence type="ECO:0000259" key="10">
    <source>
        <dbReference type="Pfam" id="PF25935"/>
    </source>
</evidence>
<dbReference type="Pfam" id="PF25935">
    <property type="entry name" value="BSH_LcnD"/>
    <property type="match status" value="1"/>
</dbReference>
<dbReference type="InterPro" id="IPR050739">
    <property type="entry name" value="MFP"/>
</dbReference>
<evidence type="ECO:0000256" key="3">
    <source>
        <dbReference type="ARBA" id="ARBA00022448"/>
    </source>
</evidence>
<dbReference type="PANTHER" id="PTHR30386">
    <property type="entry name" value="MEMBRANE FUSION SUBUNIT OF EMRAB-TOLC MULTIDRUG EFFLUX PUMP"/>
    <property type="match status" value="1"/>
</dbReference>
<keyword evidence="12" id="KW-0614">Plasmid</keyword>
<keyword evidence="7" id="KW-0175">Coiled coil</keyword>
<evidence type="ECO:0000256" key="2">
    <source>
        <dbReference type="ARBA" id="ARBA00009477"/>
    </source>
</evidence>
<evidence type="ECO:0000256" key="1">
    <source>
        <dbReference type="ARBA" id="ARBA00004167"/>
    </source>
</evidence>
<reference evidence="12" key="1">
    <citation type="journal article" date="1995" name="FEMS Microbiol. Lett.">
        <title>Identification of the replication region of Lactobacillus acidophilus plasmid pLA103.</title>
        <authorList>
            <person name="Kanatani K."/>
            <person name="Tahara T."/>
            <person name="Oshimura M."/>
            <person name="Sano K."/>
            <person name="Umezawa C."/>
        </authorList>
    </citation>
    <scope>NUCLEOTIDE SEQUENCE</scope>
    <source>
        <strain evidence="12">TK8912</strain>
        <plasmid evidence="12">pLA103</plasmid>
    </source>
</reference>
<feature type="domain" description="LcnD-like C-terminal" evidence="11">
    <location>
        <begin position="362"/>
        <end position="450"/>
    </location>
</feature>
<comment type="subcellular location">
    <subcellularLocation>
        <location evidence="1">Membrane</location>
        <topology evidence="1">Single-pass membrane protein</topology>
    </subcellularLocation>
</comment>
<dbReference type="PANTHER" id="PTHR30386:SF26">
    <property type="entry name" value="TRANSPORT PROTEIN COMB"/>
    <property type="match status" value="1"/>
</dbReference>
<accession>Q8RQR7</accession>
<sequence>MSEVPLMFNTEKLETTEFYQHRFKNFSTYLIVPAVMALVIALAFVLFAKREVTITTSGELTPVQKAVSVQSTTTSRIIENHLKEGRFVKKGDPLVTYHDVNNPTQLKVLETQTKQLQDQTAALDKYKTGLTSNQDTFNQDDPFGYRQALQDYLSQRRIYALGSQQVSGQQSSENSKTAKVGQLLQQSIASSNQNIAAYQALLTAIQHQSGYNDSQPYSYLYKSFIAESKDMTGSDLDKVKTSYISQIDAKMDTEKSQLESLKLQQANNEASDTSQQQLAENEQKMAALQASQLKSVADQKNQAAQSLTELNGKVAILKDQTSDVTVKAPTSGTLHIDASLQGKHYVPSGTTLAEIYPVLKHQKQIKLTLAVSPTEITSVKQGQKVRLQVSRNIPVPIILNGIVSNIDTAPTITKNGNLFMVTANVSLSKQQARSLHYGLTGKVSIITGQKTYFNFWRDRLFNQD</sequence>
<dbReference type="PRINTS" id="PR01490">
    <property type="entry name" value="RTXTOXIND"/>
</dbReference>
<feature type="coiled-coil region" evidence="7">
    <location>
        <begin position="244"/>
        <end position="320"/>
    </location>
</feature>
<protein>
    <submittedName>
        <fullName evidence="12">Accessory protein</fullName>
    </submittedName>
</protein>
<proteinExistence type="inferred from homology"/>
<organism evidence="12">
    <name type="scientific">Lactobacillus acidophilus</name>
    <dbReference type="NCBI Taxonomy" id="1579"/>
    <lineage>
        <taxon>Bacteria</taxon>
        <taxon>Bacillati</taxon>
        <taxon>Bacillota</taxon>
        <taxon>Bacilli</taxon>
        <taxon>Lactobacillales</taxon>
        <taxon>Lactobacillaceae</taxon>
        <taxon>Lactobacillus</taxon>
    </lineage>
</organism>
<keyword evidence="4 8" id="KW-0812">Transmembrane</keyword>
<dbReference type="Pfam" id="PF25940">
    <property type="entry name" value="LcnD_C"/>
    <property type="match status" value="1"/>
</dbReference>
<dbReference type="InterPro" id="IPR058794">
    <property type="entry name" value="HB_LcnD"/>
</dbReference>
<evidence type="ECO:0000259" key="9">
    <source>
        <dbReference type="Pfam" id="PF25887"/>
    </source>
</evidence>
<dbReference type="EMBL" id="AB081463">
    <property type="protein sequence ID" value="BAB86321.1"/>
    <property type="molecule type" value="Genomic_DNA"/>
</dbReference>
<evidence type="ECO:0000256" key="6">
    <source>
        <dbReference type="ARBA" id="ARBA00023136"/>
    </source>
</evidence>
<dbReference type="Gene3D" id="2.40.30.170">
    <property type="match status" value="1"/>
</dbReference>
<dbReference type="GO" id="GO:0016020">
    <property type="term" value="C:membrane"/>
    <property type="evidence" value="ECO:0007669"/>
    <property type="project" value="UniProtKB-SubCell"/>
</dbReference>
<dbReference type="NCBIfam" id="TIGR01000">
    <property type="entry name" value="bacteriocin_acc"/>
    <property type="match status" value="1"/>
</dbReference>
<feature type="domain" description="LcnD-like long helical bundle" evidence="9">
    <location>
        <begin position="105"/>
        <end position="318"/>
    </location>
</feature>
<keyword evidence="5 8" id="KW-1133">Transmembrane helix</keyword>